<comment type="subcellular location">
    <subcellularLocation>
        <location evidence="1">Membrane</location>
    </subcellularLocation>
</comment>
<dbReference type="InterPro" id="IPR050519">
    <property type="entry name" value="Glycosyltransf_28_UgtP"/>
</dbReference>
<organism evidence="7 8">
    <name type="scientific">Phototrophicus methaneseepsis</name>
    <dbReference type="NCBI Taxonomy" id="2710758"/>
    <lineage>
        <taxon>Bacteria</taxon>
        <taxon>Bacillati</taxon>
        <taxon>Chloroflexota</taxon>
        <taxon>Candidatus Thermofontia</taxon>
        <taxon>Phototrophicales</taxon>
        <taxon>Phototrophicaceae</taxon>
        <taxon>Phototrophicus</taxon>
    </lineage>
</organism>
<dbReference type="KEGG" id="pmet:G4Y79_10890"/>
<feature type="domain" description="Diacylglycerol glucosyltransferase N-terminal" evidence="6">
    <location>
        <begin position="8"/>
        <end position="175"/>
    </location>
</feature>
<dbReference type="SUPFAM" id="SSF53756">
    <property type="entry name" value="UDP-Glycosyltransferase/glycogen phosphorylase"/>
    <property type="match status" value="1"/>
</dbReference>
<dbReference type="AlphaFoldDB" id="A0A7S8ED98"/>
<dbReference type="Proteomes" id="UP000594468">
    <property type="component" value="Chromosome"/>
</dbReference>
<evidence type="ECO:0000256" key="4">
    <source>
        <dbReference type="ARBA" id="ARBA00022679"/>
    </source>
</evidence>
<dbReference type="Pfam" id="PF06925">
    <property type="entry name" value="MGDG_synth"/>
    <property type="match status" value="1"/>
</dbReference>
<dbReference type="GO" id="GO:0016020">
    <property type="term" value="C:membrane"/>
    <property type="evidence" value="ECO:0007669"/>
    <property type="project" value="UniProtKB-SubCell"/>
</dbReference>
<proteinExistence type="inferred from homology"/>
<comment type="similarity">
    <text evidence="2">Belongs to the glycosyltransferase 28 family.</text>
</comment>
<dbReference type="InterPro" id="IPR009695">
    <property type="entry name" value="Diacylglyc_glucosyltr_N"/>
</dbReference>
<keyword evidence="4" id="KW-0808">Transferase</keyword>
<protein>
    <submittedName>
        <fullName evidence="7">Galactosyldiacylglycerol synthase</fullName>
    </submittedName>
</protein>
<evidence type="ECO:0000259" key="6">
    <source>
        <dbReference type="Pfam" id="PF06925"/>
    </source>
</evidence>
<accession>A0A7S8ED98</accession>
<keyword evidence="8" id="KW-1185">Reference proteome</keyword>
<evidence type="ECO:0000313" key="7">
    <source>
        <dbReference type="EMBL" id="QPC84847.1"/>
    </source>
</evidence>
<dbReference type="Gene3D" id="3.40.50.2000">
    <property type="entry name" value="Glycogen Phosphorylase B"/>
    <property type="match status" value="1"/>
</dbReference>
<feature type="domain" description="Glycosyl transferase family 28 C-terminal" evidence="5">
    <location>
        <begin position="223"/>
        <end position="343"/>
    </location>
</feature>
<evidence type="ECO:0000313" key="8">
    <source>
        <dbReference type="Proteomes" id="UP000594468"/>
    </source>
</evidence>
<dbReference type="Pfam" id="PF04101">
    <property type="entry name" value="Glyco_tran_28_C"/>
    <property type="match status" value="1"/>
</dbReference>
<dbReference type="GO" id="GO:0009247">
    <property type="term" value="P:glycolipid biosynthetic process"/>
    <property type="evidence" value="ECO:0007669"/>
    <property type="project" value="InterPro"/>
</dbReference>
<reference evidence="7 8" key="1">
    <citation type="submission" date="2020-02" db="EMBL/GenBank/DDBJ databases">
        <authorList>
            <person name="Zheng R.K."/>
            <person name="Sun C.M."/>
        </authorList>
    </citation>
    <scope>NUCLEOTIDE SEQUENCE [LARGE SCALE GENOMIC DNA]</scope>
    <source>
        <strain evidence="8">rifampicinis</strain>
    </source>
</reference>
<evidence type="ECO:0000256" key="1">
    <source>
        <dbReference type="ARBA" id="ARBA00004370"/>
    </source>
</evidence>
<gene>
    <name evidence="7" type="ORF">G4Y79_10890</name>
</gene>
<dbReference type="PANTHER" id="PTHR43025">
    <property type="entry name" value="MONOGALACTOSYLDIACYLGLYCEROL SYNTHASE"/>
    <property type="match status" value="1"/>
</dbReference>
<sequence>MSDTGGGHRAAAEAIRDALYERYGTEQVQTTLVDVFKESRFPYNYMPDFYPWIVNHGKTTYAISYRLSDTKQRTAVLARWMYMINGPRYRKMARENPADVVVSTHSILTRPMMHTYARLPERPPFLTVITDLVTTHHFWYEDRSEFTFAPTQFAYDRGVEIGMPADKMSVVGLPVHPHFIESLVTRDEARQQLGWDPEKPTILMVAGGDGMGSLYETACAINQRQLDCQLAIVAGRNESLRSDLKEVQWNQATHIYGFVTNMPVLMAGADIMVTKAGPATITEASIAGLPMILNDRIPGQEDGNIIYVAEHNAGVYAPEPEIVASTVVGWLSEGREGLQRRSKSARKLSNPQAVWEIADAVWEWAQHPLIVNERRRWKRRT</sequence>
<dbReference type="InterPro" id="IPR007235">
    <property type="entry name" value="Glyco_trans_28_C"/>
</dbReference>
<dbReference type="PANTHER" id="PTHR43025:SF3">
    <property type="entry name" value="MONOGALACTOSYLDIACYLGLYCEROL SYNTHASE 1, CHLOROPLASTIC"/>
    <property type="match status" value="1"/>
</dbReference>
<evidence type="ECO:0000256" key="2">
    <source>
        <dbReference type="ARBA" id="ARBA00006962"/>
    </source>
</evidence>
<name>A0A7S8ED98_9CHLR</name>
<dbReference type="EMBL" id="CP062983">
    <property type="protein sequence ID" value="QPC84847.1"/>
    <property type="molecule type" value="Genomic_DNA"/>
</dbReference>
<dbReference type="GO" id="GO:0016758">
    <property type="term" value="F:hexosyltransferase activity"/>
    <property type="evidence" value="ECO:0007669"/>
    <property type="project" value="InterPro"/>
</dbReference>
<dbReference type="RefSeq" id="WP_195172910.1">
    <property type="nucleotide sequence ID" value="NZ_CP062983.1"/>
</dbReference>
<evidence type="ECO:0000256" key="3">
    <source>
        <dbReference type="ARBA" id="ARBA00022676"/>
    </source>
</evidence>
<keyword evidence="3" id="KW-0328">Glycosyltransferase</keyword>
<evidence type="ECO:0000259" key="5">
    <source>
        <dbReference type="Pfam" id="PF04101"/>
    </source>
</evidence>